<dbReference type="AlphaFoldDB" id="Q0G6X0"/>
<evidence type="ECO:0000313" key="1">
    <source>
        <dbReference type="EMBL" id="EAU42594.1"/>
    </source>
</evidence>
<dbReference type="HOGENOM" id="CLU_2769896_0_0_5"/>
<protein>
    <submittedName>
        <fullName evidence="1">Uncharacterized protein</fullName>
    </submittedName>
</protein>
<dbReference type="RefSeq" id="WP_007066568.1">
    <property type="nucleotide sequence ID" value="NZ_DS022272.1"/>
</dbReference>
<gene>
    <name evidence="1" type="ORF">FP2506_07131</name>
</gene>
<dbReference type="EMBL" id="AATP01000001">
    <property type="protein sequence ID" value="EAU42594.1"/>
    <property type="molecule type" value="Genomic_DNA"/>
</dbReference>
<evidence type="ECO:0000313" key="2">
    <source>
        <dbReference type="Proteomes" id="UP000004310"/>
    </source>
</evidence>
<accession>Q0G6X0</accession>
<name>Q0G6X0_9HYPH</name>
<proteinExistence type="predicted"/>
<dbReference type="Proteomes" id="UP000004310">
    <property type="component" value="Unassembled WGS sequence"/>
</dbReference>
<reference evidence="1 2" key="1">
    <citation type="journal article" date="2010" name="J. Bacteriol.">
        <title>Genome sequence of Fulvimarina pelagi HTCC2506T, a Mn(II)-oxidizing alphaproteobacterium possessing an aerobic anoxygenic photosynthetic gene cluster and Xanthorhodopsin.</title>
        <authorList>
            <person name="Kang I."/>
            <person name="Oh H.M."/>
            <person name="Lim S.I."/>
            <person name="Ferriera S."/>
            <person name="Giovannoni S.J."/>
            <person name="Cho J.C."/>
        </authorList>
    </citation>
    <scope>NUCLEOTIDE SEQUENCE [LARGE SCALE GENOMIC DNA]</scope>
    <source>
        <strain evidence="1 2">HTCC2506</strain>
    </source>
</reference>
<comment type="caution">
    <text evidence="1">The sequence shown here is derived from an EMBL/GenBank/DDBJ whole genome shotgun (WGS) entry which is preliminary data.</text>
</comment>
<sequence>MFERDLPRMDDEVMLLQAIEALLREGFDRRTIENALVRYAPIDLDLFADCLVKALASINRRNAISATAA</sequence>
<organism evidence="1 2">
    <name type="scientific">Fulvimarina pelagi HTCC2506</name>
    <dbReference type="NCBI Taxonomy" id="314231"/>
    <lineage>
        <taxon>Bacteria</taxon>
        <taxon>Pseudomonadati</taxon>
        <taxon>Pseudomonadota</taxon>
        <taxon>Alphaproteobacteria</taxon>
        <taxon>Hyphomicrobiales</taxon>
        <taxon>Aurantimonadaceae</taxon>
        <taxon>Fulvimarina</taxon>
    </lineage>
</organism>
<keyword evidence="2" id="KW-1185">Reference proteome</keyword>